<keyword evidence="1" id="KW-0812">Transmembrane</keyword>
<evidence type="ECO:0000256" key="1">
    <source>
        <dbReference type="SAM" id="Phobius"/>
    </source>
</evidence>
<sequence>MGLPPRRKAHKLTKNRLLTTNYFISKYFSGIIYFLKTAIYHLLHKDKLFMPTKNDSPPVLKGSIPKTYDLTLFEKCQDLSITCEIYNNLHVIFNTIHPKLTHFNIKEINEVSFQTDTRKISYNGVVIGIGNSVEDMTKQGLIIIFNEVATKEGVEAVTKAVNVSFSDDAQEVTLSVVNAEGSKSVKTLTMPVPVSILDGVVPAPADQNLVTFTNIPDLDHLALRFKTSSSKKGIFIPVFDHNLGCKITNNNTITDIANPDGWQSSYIHSSDVIKDGRVSLRFGQTDKQVMFGFSDTFSTYSYNVLNYGIFSNNGVLSIREGGNIPSLPLFDKYTVDDVFSVERIGNTIAYLKNEVTFYVSCINSTEDMHFCFTSADRGASVTDVLQHNYYPAAEGSSAPTFDQSVGCEITKDKIVNTSNPDGWHNSIAYSSGTLKEGHVSLRFGQTDKQVMFGLAADFSSHYLSVLNYAIFSNNGVISIRESGHTPKSLPSFDKPTVSDVFSVKRCGGVITYLKNGMVFYISTIKSTKDMHFCVTSADRGASVTDMLQCASYYPSNGLFEIKSIKGVSLNKATREVSYNNTVVATINQDKIPKFDLGRGYTVIGVDTLLFTFIGPDSGWDLAYFYSSSYMEHDGCISLSIGQTDRQVMFGLAIHEYANGPYFSILADNGIIFVNEGDVGKRASFGKYTTKDVFSVERHDYTIIYRKNGSVIYTSTEHCAGDIHPSITSPNHGIKVTNVRIRDFYTERDTDGFYIMFNEKASQVAIDAVAEAVSCQIDDPDVTVEILYSAKLLDALPSN</sequence>
<keyword evidence="1" id="KW-1133">Transmembrane helix</keyword>
<feature type="transmembrane region" description="Helical" evidence="1">
    <location>
        <begin position="21"/>
        <end position="43"/>
    </location>
</feature>
<evidence type="ECO:0008006" key="4">
    <source>
        <dbReference type="Google" id="ProtNLM"/>
    </source>
</evidence>
<reference evidence="2 3" key="1">
    <citation type="submission" date="2020-05" db="EMBL/GenBank/DDBJ databases">
        <authorList>
            <person name="Petersen J."/>
            <person name="Sayavedra L."/>
        </authorList>
    </citation>
    <scope>NUCLEOTIDE SEQUENCE [LARGE SCALE GENOMIC DNA]</scope>
    <source>
        <strain evidence="2">B azoricus SOX ET2 1586I</strain>
    </source>
</reference>
<dbReference type="EMBL" id="CAHJWF010000024">
    <property type="protein sequence ID" value="CAB5496866.1"/>
    <property type="molecule type" value="Genomic_DNA"/>
</dbReference>
<organism evidence="2 3">
    <name type="scientific">Bathymodiolus thermophilus thioautotrophic gill symbiont</name>
    <dbReference type="NCBI Taxonomy" id="2360"/>
    <lineage>
        <taxon>Bacteria</taxon>
        <taxon>Pseudomonadati</taxon>
        <taxon>Pseudomonadota</taxon>
        <taxon>Gammaproteobacteria</taxon>
        <taxon>sulfur-oxidizing symbionts</taxon>
    </lineage>
</organism>
<keyword evidence="3" id="KW-1185">Reference proteome</keyword>
<comment type="caution">
    <text evidence="2">The sequence shown here is derived from an EMBL/GenBank/DDBJ whole genome shotgun (WGS) entry which is preliminary data.</text>
</comment>
<gene>
    <name evidence="2" type="ORF">AZO1586I_82</name>
</gene>
<name>A0ABN7G9B5_9GAMM</name>
<evidence type="ECO:0000313" key="2">
    <source>
        <dbReference type="EMBL" id="CAB5496866.1"/>
    </source>
</evidence>
<dbReference type="Proteomes" id="UP000626656">
    <property type="component" value="Unassembled WGS sequence"/>
</dbReference>
<protein>
    <recommendedName>
        <fullName evidence="4">Alkaline phosphatase</fullName>
    </recommendedName>
</protein>
<keyword evidence="1" id="KW-0472">Membrane</keyword>
<accession>A0ABN7G9B5</accession>
<evidence type="ECO:0000313" key="3">
    <source>
        <dbReference type="Proteomes" id="UP000626656"/>
    </source>
</evidence>
<proteinExistence type="predicted"/>